<dbReference type="KEGG" id="gfs:119637234"/>
<dbReference type="AlphaFoldDB" id="A0A9C5Z3X7"/>
<dbReference type="PANTHER" id="PTHR21112:SF0">
    <property type="entry name" value="CHEMOSENSORY PROTEIN A 29A-RELATED"/>
    <property type="match status" value="1"/>
</dbReference>
<evidence type="ECO:0000313" key="3">
    <source>
        <dbReference type="RefSeq" id="XP_037889034.1"/>
    </source>
</evidence>
<evidence type="ECO:0000256" key="1">
    <source>
        <dbReference type="SAM" id="SignalP"/>
    </source>
</evidence>
<dbReference type="Proteomes" id="UP000092443">
    <property type="component" value="Unplaced"/>
</dbReference>
<keyword evidence="1" id="KW-0732">Signal</keyword>
<dbReference type="RefSeq" id="XP_037889034.1">
    <property type="nucleotide sequence ID" value="XM_038033106.1"/>
</dbReference>
<dbReference type="InterPro" id="IPR010512">
    <property type="entry name" value="DUF1091"/>
</dbReference>
<dbReference type="GeneID" id="119637234"/>
<keyword evidence="2" id="KW-1185">Reference proteome</keyword>
<feature type="chain" id="PRO_5038930740" evidence="1">
    <location>
        <begin position="24"/>
        <end position="193"/>
    </location>
</feature>
<gene>
    <name evidence="3" type="primary">LOC119637234</name>
</gene>
<organism evidence="2 3">
    <name type="scientific">Glossina fuscipes</name>
    <dbReference type="NCBI Taxonomy" id="7396"/>
    <lineage>
        <taxon>Eukaryota</taxon>
        <taxon>Metazoa</taxon>
        <taxon>Ecdysozoa</taxon>
        <taxon>Arthropoda</taxon>
        <taxon>Hexapoda</taxon>
        <taxon>Insecta</taxon>
        <taxon>Pterygota</taxon>
        <taxon>Neoptera</taxon>
        <taxon>Endopterygota</taxon>
        <taxon>Diptera</taxon>
        <taxon>Brachycera</taxon>
        <taxon>Muscomorpha</taxon>
        <taxon>Hippoboscoidea</taxon>
        <taxon>Glossinidae</taxon>
        <taxon>Glossina</taxon>
    </lineage>
</organism>
<reference evidence="3" key="1">
    <citation type="submission" date="2025-08" db="UniProtKB">
        <authorList>
            <consortium name="RefSeq"/>
        </authorList>
    </citation>
    <scope>IDENTIFICATION</scope>
    <source>
        <tissue evidence="3">Whole body pupa</tissue>
    </source>
</reference>
<protein>
    <submittedName>
        <fullName evidence="3">Uncharacterized protein LOC119637234</fullName>
    </submittedName>
</protein>
<name>A0A9C5Z3X7_9MUSC</name>
<dbReference type="Pfam" id="PF06477">
    <property type="entry name" value="DUF1091"/>
    <property type="match status" value="1"/>
</dbReference>
<feature type="signal peptide" evidence="1">
    <location>
        <begin position="1"/>
        <end position="23"/>
    </location>
</feature>
<evidence type="ECO:0000313" key="2">
    <source>
        <dbReference type="Proteomes" id="UP000092443"/>
    </source>
</evidence>
<proteinExistence type="predicted"/>
<accession>A0A9C5Z3X7</accession>
<dbReference type="PANTHER" id="PTHR21112">
    <property type="entry name" value="CHEMOSENSORY PROTEIN A 29A-RELATED"/>
    <property type="match status" value="1"/>
</dbReference>
<sequence length="193" mass="22089">MFKVSAFLIIFYISSLSLKGFQAMVITKKTWTYELLSCTLESEDPDKFNGEIKVKHLTRTDLAITGFAELNYDIAEGDDNTIEVLAYRSSTGSESDYQLLPYSVPRQSIIKFLNELYKDMIMKSLSECSNLPVFTDKFAGPVEKKRYELDNCSFSDEAFPNHLPEGFYRIKAQIEGEVQWSVVVNVQVMKKDI</sequence>